<accession>A0A9P8Y582</accession>
<comment type="caution">
    <text evidence="2">The sequence shown here is derived from an EMBL/GenBank/DDBJ whole genome shotgun (WGS) entry which is preliminary data.</text>
</comment>
<feature type="region of interest" description="Disordered" evidence="1">
    <location>
        <begin position="1"/>
        <end position="21"/>
    </location>
</feature>
<dbReference type="RefSeq" id="XP_046011887.1">
    <property type="nucleotide sequence ID" value="XM_046148262.1"/>
</dbReference>
<dbReference type="GeneID" id="70177808"/>
<dbReference type="Proteomes" id="UP000756346">
    <property type="component" value="Unassembled WGS sequence"/>
</dbReference>
<evidence type="ECO:0000313" key="2">
    <source>
        <dbReference type="EMBL" id="KAH7029599.1"/>
    </source>
</evidence>
<name>A0A9P8Y582_9PEZI</name>
<protein>
    <submittedName>
        <fullName evidence="2">Uncharacterized protein</fullName>
    </submittedName>
</protein>
<feature type="region of interest" description="Disordered" evidence="1">
    <location>
        <begin position="51"/>
        <end position="71"/>
    </location>
</feature>
<sequence length="173" mass="18602">MTKKLQPESEGFPLHKPAGDQWSTILAPPVSERKVHLLTVLLGVLQTMRTPPGSTVRSGHRGGTTAAGQANEHRWQQCIPEIGRIVIGEIPHDCPPSGIQMVATSHSIARDGPKSTRARTYVVADDGVAMHKGLARGVPDCENTLADLWRVTVPVHAVYAEACCVSCRLLTAC</sequence>
<keyword evidence="3" id="KW-1185">Reference proteome</keyword>
<dbReference type="AlphaFoldDB" id="A0A9P8Y582"/>
<dbReference type="EMBL" id="JAGTJQ010000006">
    <property type="protein sequence ID" value="KAH7029599.1"/>
    <property type="molecule type" value="Genomic_DNA"/>
</dbReference>
<gene>
    <name evidence="2" type="ORF">B0I36DRAFT_134045</name>
</gene>
<evidence type="ECO:0000313" key="3">
    <source>
        <dbReference type="Proteomes" id="UP000756346"/>
    </source>
</evidence>
<proteinExistence type="predicted"/>
<organism evidence="2 3">
    <name type="scientific">Microdochium trichocladiopsis</name>
    <dbReference type="NCBI Taxonomy" id="1682393"/>
    <lineage>
        <taxon>Eukaryota</taxon>
        <taxon>Fungi</taxon>
        <taxon>Dikarya</taxon>
        <taxon>Ascomycota</taxon>
        <taxon>Pezizomycotina</taxon>
        <taxon>Sordariomycetes</taxon>
        <taxon>Xylariomycetidae</taxon>
        <taxon>Xylariales</taxon>
        <taxon>Microdochiaceae</taxon>
        <taxon>Microdochium</taxon>
    </lineage>
</organism>
<reference evidence="2" key="1">
    <citation type="journal article" date="2021" name="Nat. Commun.">
        <title>Genetic determinants of endophytism in the Arabidopsis root mycobiome.</title>
        <authorList>
            <person name="Mesny F."/>
            <person name="Miyauchi S."/>
            <person name="Thiergart T."/>
            <person name="Pickel B."/>
            <person name="Atanasova L."/>
            <person name="Karlsson M."/>
            <person name="Huettel B."/>
            <person name="Barry K.W."/>
            <person name="Haridas S."/>
            <person name="Chen C."/>
            <person name="Bauer D."/>
            <person name="Andreopoulos W."/>
            <person name="Pangilinan J."/>
            <person name="LaButti K."/>
            <person name="Riley R."/>
            <person name="Lipzen A."/>
            <person name="Clum A."/>
            <person name="Drula E."/>
            <person name="Henrissat B."/>
            <person name="Kohler A."/>
            <person name="Grigoriev I.V."/>
            <person name="Martin F.M."/>
            <person name="Hacquard S."/>
        </authorList>
    </citation>
    <scope>NUCLEOTIDE SEQUENCE</scope>
    <source>
        <strain evidence="2">MPI-CAGE-CH-0230</strain>
    </source>
</reference>
<evidence type="ECO:0000256" key="1">
    <source>
        <dbReference type="SAM" id="MobiDB-lite"/>
    </source>
</evidence>